<dbReference type="SUPFAM" id="SSF51735">
    <property type="entry name" value="NAD(P)-binding Rossmann-fold domains"/>
    <property type="match status" value="1"/>
</dbReference>
<evidence type="ECO:0000313" key="4">
    <source>
        <dbReference type="Proteomes" id="UP001500618"/>
    </source>
</evidence>
<comment type="similarity">
    <text evidence="1">Belongs to the NAD(P)-dependent epimerase/dehydratase family.</text>
</comment>
<gene>
    <name evidence="3" type="ORF">GCM10009765_65400</name>
</gene>
<evidence type="ECO:0000256" key="1">
    <source>
        <dbReference type="ARBA" id="ARBA00007637"/>
    </source>
</evidence>
<dbReference type="RefSeq" id="WP_163570830.1">
    <property type="nucleotide sequence ID" value="NZ_BAAANY010000031.1"/>
</dbReference>
<evidence type="ECO:0000259" key="2">
    <source>
        <dbReference type="Pfam" id="PF01370"/>
    </source>
</evidence>
<feature type="domain" description="NAD-dependent epimerase/dehydratase" evidence="2">
    <location>
        <begin position="15"/>
        <end position="176"/>
    </location>
</feature>
<dbReference type="InterPro" id="IPR036291">
    <property type="entry name" value="NAD(P)-bd_dom_sf"/>
</dbReference>
<comment type="caution">
    <text evidence="3">The sequence shown here is derived from an EMBL/GenBank/DDBJ whole genome shotgun (WGS) entry which is preliminary data.</text>
</comment>
<dbReference type="Gene3D" id="3.40.50.720">
    <property type="entry name" value="NAD(P)-binding Rossmann-like Domain"/>
    <property type="match status" value="1"/>
</dbReference>
<evidence type="ECO:0000313" key="3">
    <source>
        <dbReference type="EMBL" id="GAA1706867.1"/>
    </source>
</evidence>
<dbReference type="InterPro" id="IPR001509">
    <property type="entry name" value="Epimerase_deHydtase"/>
</dbReference>
<reference evidence="4" key="1">
    <citation type="journal article" date="2019" name="Int. J. Syst. Evol. Microbiol.">
        <title>The Global Catalogue of Microorganisms (GCM) 10K type strain sequencing project: providing services to taxonomists for standard genome sequencing and annotation.</title>
        <authorList>
            <consortium name="The Broad Institute Genomics Platform"/>
            <consortium name="The Broad Institute Genome Sequencing Center for Infectious Disease"/>
            <person name="Wu L."/>
            <person name="Ma J."/>
        </authorList>
    </citation>
    <scope>NUCLEOTIDE SEQUENCE [LARGE SCALE GENOMIC DNA]</scope>
    <source>
        <strain evidence="4">JCM 14718</strain>
    </source>
</reference>
<accession>A0ABP4UJS0</accession>
<organism evidence="3 4">
    <name type="scientific">Fodinicola feengrottensis</name>
    <dbReference type="NCBI Taxonomy" id="435914"/>
    <lineage>
        <taxon>Bacteria</taxon>
        <taxon>Bacillati</taxon>
        <taxon>Actinomycetota</taxon>
        <taxon>Actinomycetes</taxon>
        <taxon>Mycobacteriales</taxon>
        <taxon>Fodinicola</taxon>
    </lineage>
</organism>
<proteinExistence type="inferred from homology"/>
<dbReference type="EMBL" id="BAAANY010000031">
    <property type="protein sequence ID" value="GAA1706867.1"/>
    <property type="molecule type" value="Genomic_DNA"/>
</dbReference>
<sequence length="243" mass="26048">MRTVGSGFLGQNLAAIASRHPDAVVFAAGPSSGASTETSDFDREAVRLRETLAHCTTSGERLVYISTASAGLYGRAEPVSRESGPARPESPYGQHKLRMEDIVAKADPAHLTVRLAYPVGRRQPAHQLVPALVANIRSGKVKVLSGARRDLIDAADFVRTVDSLLDARVTGVVNVGSGHPVPVSELVAELEKRLGITATIELVASPADPRICTEKLRQLVPAVADFGFGADYFRQVLDRYVLR</sequence>
<dbReference type="Pfam" id="PF01370">
    <property type="entry name" value="Epimerase"/>
    <property type="match status" value="1"/>
</dbReference>
<protein>
    <submittedName>
        <fullName evidence="3">NAD-dependent epimerase/dehydratase family protein</fullName>
    </submittedName>
</protein>
<dbReference type="Proteomes" id="UP001500618">
    <property type="component" value="Unassembled WGS sequence"/>
</dbReference>
<keyword evidence="4" id="KW-1185">Reference proteome</keyword>
<name>A0ABP4UJS0_9ACTN</name>
<dbReference type="PANTHER" id="PTHR43000">
    <property type="entry name" value="DTDP-D-GLUCOSE 4,6-DEHYDRATASE-RELATED"/>
    <property type="match status" value="1"/>
</dbReference>